<dbReference type="Proteomes" id="UP000803884">
    <property type="component" value="Unassembled WGS sequence"/>
</dbReference>
<evidence type="ECO:0008006" key="3">
    <source>
        <dbReference type="Google" id="ProtNLM"/>
    </source>
</evidence>
<evidence type="ECO:0000313" key="1">
    <source>
        <dbReference type="EMBL" id="KAL1583709.1"/>
    </source>
</evidence>
<dbReference type="GeneID" id="96008895"/>
<dbReference type="EMBL" id="JAAQHG020000032">
    <property type="protein sequence ID" value="KAL1583709.1"/>
    <property type="molecule type" value="Genomic_DNA"/>
</dbReference>
<protein>
    <recommendedName>
        <fullName evidence="3">Fungal N-terminal domain-containing protein</fullName>
    </recommendedName>
</protein>
<dbReference type="AlphaFoldDB" id="A0AB34KFM0"/>
<proteinExistence type="predicted"/>
<organism evidence="1 2">
    <name type="scientific">Cladosporium halotolerans</name>
    <dbReference type="NCBI Taxonomy" id="1052096"/>
    <lineage>
        <taxon>Eukaryota</taxon>
        <taxon>Fungi</taxon>
        <taxon>Dikarya</taxon>
        <taxon>Ascomycota</taxon>
        <taxon>Pezizomycotina</taxon>
        <taxon>Dothideomycetes</taxon>
        <taxon>Dothideomycetidae</taxon>
        <taxon>Cladosporiales</taxon>
        <taxon>Cladosporiaceae</taxon>
        <taxon>Cladosporium</taxon>
    </lineage>
</organism>
<reference evidence="1 2" key="1">
    <citation type="journal article" date="2020" name="Microbiol. Resour. Announc.">
        <title>Draft Genome Sequence of a Cladosporium Species Isolated from the Mesophotic Ascidian Didemnum maculosum.</title>
        <authorList>
            <person name="Gioti A."/>
            <person name="Siaperas R."/>
            <person name="Nikolaivits E."/>
            <person name="Le Goff G."/>
            <person name="Ouazzani J."/>
            <person name="Kotoulas G."/>
            <person name="Topakas E."/>
        </authorList>
    </citation>
    <scope>NUCLEOTIDE SEQUENCE [LARGE SCALE GENOMIC DNA]</scope>
    <source>
        <strain evidence="1 2">TM138-S3</strain>
    </source>
</reference>
<dbReference type="RefSeq" id="XP_069226816.1">
    <property type="nucleotide sequence ID" value="XM_069376057.1"/>
</dbReference>
<gene>
    <name evidence="1" type="ORF">WHR41_07452</name>
</gene>
<accession>A0AB34KFM0</accession>
<name>A0AB34KFM0_9PEZI</name>
<evidence type="ECO:0000313" key="2">
    <source>
        <dbReference type="Proteomes" id="UP000803884"/>
    </source>
</evidence>
<keyword evidence="2" id="KW-1185">Reference proteome</keyword>
<comment type="caution">
    <text evidence="1">The sequence shown here is derived from an EMBL/GenBank/DDBJ whole genome shotgun (WGS) entry which is preliminary data.</text>
</comment>
<sequence>MSDPVSIAAATAGFISLTAQMTEGAIKLREIYITVKNIPGQVKELSDEMDMLRDLLEQAGARIQSADQINVDDKCLKSIFTNLEKTRYQTVAVLQKVNFGLEKSKLSALKAPFKKNEIEEMILGVERGKTSLLLALQIFESGQVAHRHNLSTQGQSTLSAQQLQLAQQCARIEVTTATTEKEQIQGFTRLSQDLSDSTTRLVHESHSIKALQSETRHVAPAVSE</sequence>